<keyword evidence="3" id="KW-1185">Reference proteome</keyword>
<keyword evidence="1" id="KW-0472">Membrane</keyword>
<protein>
    <recommendedName>
        <fullName evidence="4">PAP2 superfamily protein</fullName>
    </recommendedName>
</protein>
<sequence>MQKFIRLFSFIFHPLFIPVYATLFYFFIAGNYYHQYEVYLLFVQVLILTVLLPVSLFYLLRSLGLIKSKLILSRKERRIPLVFYALLLFILLKQSFTDLVIPELYYFFLGLLISVLIILTLVILGFKPSIHMMYIAALTILIIGISVYYHTRFINLIAFMVLCCGFTASSRLQARAHSLPELLLGTLLGILPQVVLWFIWMF</sequence>
<evidence type="ECO:0000313" key="3">
    <source>
        <dbReference type="Proteomes" id="UP001629156"/>
    </source>
</evidence>
<dbReference type="RefSeq" id="WP_408084839.1">
    <property type="nucleotide sequence ID" value="NZ_JBELPZ010000008.1"/>
</dbReference>
<comment type="caution">
    <text evidence="2">The sequence shown here is derived from an EMBL/GenBank/DDBJ whole genome shotgun (WGS) entry which is preliminary data.</text>
</comment>
<feature type="transmembrane region" description="Helical" evidence="1">
    <location>
        <begin position="156"/>
        <end position="174"/>
    </location>
</feature>
<evidence type="ECO:0000256" key="1">
    <source>
        <dbReference type="SAM" id="Phobius"/>
    </source>
</evidence>
<reference evidence="2 3" key="1">
    <citation type="submission" date="2024-06" db="EMBL/GenBank/DDBJ databases">
        <authorList>
            <person name="Kaempfer P."/>
            <person name="Viver T."/>
        </authorList>
    </citation>
    <scope>NUCLEOTIDE SEQUENCE [LARGE SCALE GENOMIC DNA]</scope>
    <source>
        <strain evidence="2 3">ST-119</strain>
    </source>
</reference>
<dbReference type="EMBL" id="JBELPZ010000008">
    <property type="protein sequence ID" value="MFL9844585.1"/>
    <property type="molecule type" value="Genomic_DNA"/>
</dbReference>
<keyword evidence="1" id="KW-0812">Transmembrane</keyword>
<proteinExistence type="predicted"/>
<evidence type="ECO:0000313" key="2">
    <source>
        <dbReference type="EMBL" id="MFL9844585.1"/>
    </source>
</evidence>
<feature type="transmembrane region" description="Helical" evidence="1">
    <location>
        <begin position="7"/>
        <end position="27"/>
    </location>
</feature>
<organism evidence="2 3">
    <name type="scientific">Flavobacterium rhizosphaerae</name>
    <dbReference type="NCBI Taxonomy" id="3163298"/>
    <lineage>
        <taxon>Bacteria</taxon>
        <taxon>Pseudomonadati</taxon>
        <taxon>Bacteroidota</taxon>
        <taxon>Flavobacteriia</taxon>
        <taxon>Flavobacteriales</taxon>
        <taxon>Flavobacteriaceae</taxon>
        <taxon>Flavobacterium</taxon>
    </lineage>
</organism>
<name>A0ABW8YX71_9FLAO</name>
<feature type="transmembrane region" description="Helical" evidence="1">
    <location>
        <begin position="107"/>
        <end position="126"/>
    </location>
</feature>
<gene>
    <name evidence="2" type="ORF">ABS766_09145</name>
</gene>
<keyword evidence="1" id="KW-1133">Transmembrane helix</keyword>
<dbReference type="Proteomes" id="UP001629156">
    <property type="component" value="Unassembled WGS sequence"/>
</dbReference>
<feature type="transmembrane region" description="Helical" evidence="1">
    <location>
        <begin position="181"/>
        <end position="200"/>
    </location>
</feature>
<accession>A0ABW8YX71</accession>
<feature type="transmembrane region" description="Helical" evidence="1">
    <location>
        <begin position="133"/>
        <end position="150"/>
    </location>
</feature>
<feature type="transmembrane region" description="Helical" evidence="1">
    <location>
        <begin position="39"/>
        <end position="60"/>
    </location>
</feature>
<evidence type="ECO:0008006" key="4">
    <source>
        <dbReference type="Google" id="ProtNLM"/>
    </source>
</evidence>
<feature type="transmembrane region" description="Helical" evidence="1">
    <location>
        <begin position="81"/>
        <end position="101"/>
    </location>
</feature>